<dbReference type="AlphaFoldDB" id="A0A5N8XKT1"/>
<feature type="domain" description="Htaa" evidence="3">
    <location>
        <begin position="68"/>
        <end position="186"/>
    </location>
</feature>
<dbReference type="OrthoDB" id="4172157at2"/>
<evidence type="ECO:0000256" key="1">
    <source>
        <dbReference type="SAM" id="MobiDB-lite"/>
    </source>
</evidence>
<name>A0A5N8XKT1_9ACTN</name>
<feature type="signal peptide" evidence="2">
    <location>
        <begin position="1"/>
        <end position="26"/>
    </location>
</feature>
<evidence type="ECO:0000313" key="4">
    <source>
        <dbReference type="EMBL" id="MPY59195.1"/>
    </source>
</evidence>
<proteinExistence type="predicted"/>
<sequence length="318" mass="32193">MNRRPGAAVLAGGVLMTLLYQAPAEAEDRARAPREVSGGYASWAAVADMPVRAGKPAVGGTGGRSWLPVAGGSADPAAGDAAVGLAGALELSTAGTEPEALTLDALRLRLDDGTGTLHARAELDGRSRQLTLAEVRSATSSPVVRSAGATWTGLRVSLTAEGAELFSSWTGEPYEEGGQLAPLDVTVGLRSDTGEATPASPSAPAPEPQQEWELKPDPEPGLESGSRSEQAALSMKLAHPTVAAGGEQLVTGAGFEPGAVVLVAIDDDTRYDVVADGSGHVSQAFPVYATAAEGAHKVELRAVSGGGTAAADFAVRRP</sequence>
<protein>
    <recommendedName>
        <fullName evidence="3">Htaa domain-containing protein</fullName>
    </recommendedName>
</protein>
<dbReference type="EMBL" id="VJZC01000124">
    <property type="protein sequence ID" value="MPY59195.1"/>
    <property type="molecule type" value="Genomic_DNA"/>
</dbReference>
<feature type="region of interest" description="Disordered" evidence="1">
    <location>
        <begin position="190"/>
        <end position="233"/>
    </location>
</feature>
<keyword evidence="2" id="KW-0732">Signal</keyword>
<keyword evidence="5" id="KW-1185">Reference proteome</keyword>
<dbReference type="Pfam" id="PF04213">
    <property type="entry name" value="HtaA"/>
    <property type="match status" value="1"/>
</dbReference>
<comment type="caution">
    <text evidence="4">The sequence shown here is derived from an EMBL/GenBank/DDBJ whole genome shotgun (WGS) entry which is preliminary data.</text>
</comment>
<feature type="chain" id="PRO_5024309723" description="Htaa domain-containing protein" evidence="2">
    <location>
        <begin position="27"/>
        <end position="318"/>
    </location>
</feature>
<dbReference type="Proteomes" id="UP000400924">
    <property type="component" value="Unassembled WGS sequence"/>
</dbReference>
<evidence type="ECO:0000256" key="2">
    <source>
        <dbReference type="SAM" id="SignalP"/>
    </source>
</evidence>
<gene>
    <name evidence="4" type="ORF">FNH08_19105</name>
</gene>
<evidence type="ECO:0000259" key="3">
    <source>
        <dbReference type="Pfam" id="PF04213"/>
    </source>
</evidence>
<dbReference type="InterPro" id="IPR007331">
    <property type="entry name" value="Htaa"/>
</dbReference>
<organism evidence="4 5">
    <name type="scientific">Streptomyces spongiae</name>
    <dbReference type="NCBI Taxonomy" id="565072"/>
    <lineage>
        <taxon>Bacteria</taxon>
        <taxon>Bacillati</taxon>
        <taxon>Actinomycetota</taxon>
        <taxon>Actinomycetes</taxon>
        <taxon>Kitasatosporales</taxon>
        <taxon>Streptomycetaceae</taxon>
        <taxon>Streptomyces</taxon>
    </lineage>
</organism>
<accession>A0A5N8XKT1</accession>
<evidence type="ECO:0000313" key="5">
    <source>
        <dbReference type="Proteomes" id="UP000400924"/>
    </source>
</evidence>
<reference evidence="4 5" key="1">
    <citation type="submission" date="2019-07" db="EMBL/GenBank/DDBJ databases">
        <title>New species of Amycolatopsis and Streptomyces.</title>
        <authorList>
            <person name="Duangmal K."/>
            <person name="Teo W.F.A."/>
            <person name="Lipun K."/>
        </authorList>
    </citation>
    <scope>NUCLEOTIDE SEQUENCE [LARGE SCALE GENOMIC DNA]</scope>
    <source>
        <strain evidence="4 5">NBRC 106415</strain>
    </source>
</reference>